<comment type="caution">
    <text evidence="2">The sequence shown here is derived from an EMBL/GenBank/DDBJ whole genome shotgun (WGS) entry which is preliminary data.</text>
</comment>
<dbReference type="SMART" id="SM01321">
    <property type="entry name" value="Y1_Tnp"/>
    <property type="match status" value="1"/>
</dbReference>
<protein>
    <recommendedName>
        <fullName evidence="1">Transposase IS200-like domain-containing protein</fullName>
    </recommendedName>
</protein>
<gene>
    <name evidence="2" type="ORF">COV01_02550</name>
</gene>
<evidence type="ECO:0000313" key="2">
    <source>
        <dbReference type="EMBL" id="PJE74354.1"/>
    </source>
</evidence>
<dbReference type="PANTHER" id="PTHR34322">
    <property type="entry name" value="TRANSPOSASE, Y1_TNP DOMAIN-CONTAINING"/>
    <property type="match status" value="1"/>
</dbReference>
<sequence>MTNNRDYKEFAIGSYYHVYNRGNAKIDIFRDKQDYQLFLNRLSENLSKENTMGTIANTKGERRISLPAGAFDLIAYCLMPNHFHLLLKQNSEIPISKLISKICTSFSKYFNLKYERVGSVFQDQFKSVLVESDEQIRWLIEYIHSNPVKAGIVSKAEDYLYSSKRNVAMVPIATEILADFINATQSLEVCEGSFLTLDE</sequence>
<dbReference type="AlphaFoldDB" id="A0A2M8LCM1"/>
<evidence type="ECO:0000259" key="1">
    <source>
        <dbReference type="SMART" id="SM01321"/>
    </source>
</evidence>
<evidence type="ECO:0000313" key="3">
    <source>
        <dbReference type="Proteomes" id="UP000228700"/>
    </source>
</evidence>
<dbReference type="Proteomes" id="UP000228700">
    <property type="component" value="Unassembled WGS sequence"/>
</dbReference>
<organism evidence="2 3">
    <name type="scientific">Candidatus Taylorbacteria bacterium CG10_big_fil_rev_8_21_14_0_10_41_48</name>
    <dbReference type="NCBI Taxonomy" id="1975024"/>
    <lineage>
        <taxon>Bacteria</taxon>
        <taxon>Candidatus Tayloriibacteriota</taxon>
    </lineage>
</organism>
<dbReference type="GO" id="GO:0003677">
    <property type="term" value="F:DNA binding"/>
    <property type="evidence" value="ECO:0007669"/>
    <property type="project" value="InterPro"/>
</dbReference>
<dbReference type="Gene3D" id="3.30.70.1290">
    <property type="entry name" value="Transposase IS200-like"/>
    <property type="match status" value="1"/>
</dbReference>
<dbReference type="InterPro" id="IPR036515">
    <property type="entry name" value="Transposase_17_sf"/>
</dbReference>
<dbReference type="EMBL" id="PFEQ01000009">
    <property type="protein sequence ID" value="PJE74354.1"/>
    <property type="molecule type" value="Genomic_DNA"/>
</dbReference>
<reference evidence="3" key="1">
    <citation type="submission" date="2017-09" db="EMBL/GenBank/DDBJ databases">
        <title>Depth-based differentiation of microbial function through sediment-hosted aquifers and enrichment of novel symbionts in the deep terrestrial subsurface.</title>
        <authorList>
            <person name="Probst A.J."/>
            <person name="Ladd B."/>
            <person name="Jarett J.K."/>
            <person name="Geller-Mcgrath D.E."/>
            <person name="Sieber C.M.K."/>
            <person name="Emerson J.B."/>
            <person name="Anantharaman K."/>
            <person name="Thomas B.C."/>
            <person name="Malmstrom R."/>
            <person name="Stieglmeier M."/>
            <person name="Klingl A."/>
            <person name="Woyke T."/>
            <person name="Ryan C.M."/>
            <person name="Banfield J.F."/>
        </authorList>
    </citation>
    <scope>NUCLEOTIDE SEQUENCE [LARGE SCALE GENOMIC DNA]</scope>
</reference>
<name>A0A2M8LCM1_9BACT</name>
<dbReference type="InterPro" id="IPR002686">
    <property type="entry name" value="Transposase_17"/>
</dbReference>
<dbReference type="Pfam" id="PF01797">
    <property type="entry name" value="Y1_Tnp"/>
    <property type="match status" value="1"/>
</dbReference>
<proteinExistence type="predicted"/>
<dbReference type="SUPFAM" id="SSF143422">
    <property type="entry name" value="Transposase IS200-like"/>
    <property type="match status" value="1"/>
</dbReference>
<accession>A0A2M8LCM1</accession>
<dbReference type="GO" id="GO:0004803">
    <property type="term" value="F:transposase activity"/>
    <property type="evidence" value="ECO:0007669"/>
    <property type="project" value="InterPro"/>
</dbReference>
<feature type="domain" description="Transposase IS200-like" evidence="1">
    <location>
        <begin position="11"/>
        <end position="146"/>
    </location>
</feature>
<dbReference type="GO" id="GO:0006313">
    <property type="term" value="P:DNA transposition"/>
    <property type="evidence" value="ECO:0007669"/>
    <property type="project" value="InterPro"/>
</dbReference>
<dbReference type="PANTHER" id="PTHR34322:SF2">
    <property type="entry name" value="TRANSPOSASE IS200-LIKE DOMAIN-CONTAINING PROTEIN"/>
    <property type="match status" value="1"/>
</dbReference>